<dbReference type="AlphaFoldDB" id="A1ASB1"/>
<name>A1ASB1_PELPD</name>
<dbReference type="eggNOG" id="ENOG50340HR">
    <property type="taxonomic scope" value="Bacteria"/>
</dbReference>
<dbReference type="InterPro" id="IPR013424">
    <property type="entry name" value="Ice-binding_C"/>
</dbReference>
<gene>
    <name evidence="3" type="ordered locus">Ppro_2627</name>
</gene>
<dbReference type="Proteomes" id="UP000006732">
    <property type="component" value="Chromosome"/>
</dbReference>
<evidence type="ECO:0000259" key="2">
    <source>
        <dbReference type="Pfam" id="PF07589"/>
    </source>
</evidence>
<dbReference type="KEGG" id="ppd:Ppro_2627"/>
<dbReference type="NCBIfam" id="TIGR02595">
    <property type="entry name" value="PEP_CTERM"/>
    <property type="match status" value="1"/>
</dbReference>
<feature type="domain" description="Ice-binding protein C-terminal" evidence="2">
    <location>
        <begin position="194"/>
        <end position="218"/>
    </location>
</feature>
<evidence type="ECO:0000256" key="1">
    <source>
        <dbReference type="SAM" id="SignalP"/>
    </source>
</evidence>
<reference evidence="3 4" key="1">
    <citation type="submission" date="2006-10" db="EMBL/GenBank/DDBJ databases">
        <title>Complete sequence of chromosome of Pelobacter propionicus DSM 2379.</title>
        <authorList>
            <consortium name="US DOE Joint Genome Institute"/>
            <person name="Copeland A."/>
            <person name="Lucas S."/>
            <person name="Lapidus A."/>
            <person name="Barry K."/>
            <person name="Detter J.C."/>
            <person name="Glavina del Rio T."/>
            <person name="Hammon N."/>
            <person name="Israni S."/>
            <person name="Dalin E."/>
            <person name="Tice H."/>
            <person name="Pitluck S."/>
            <person name="Saunders E."/>
            <person name="Brettin T."/>
            <person name="Bruce D."/>
            <person name="Han C."/>
            <person name="Tapia R."/>
            <person name="Schmutz J."/>
            <person name="Larimer F."/>
            <person name="Land M."/>
            <person name="Hauser L."/>
            <person name="Kyrpides N."/>
            <person name="Kim E."/>
            <person name="Lovley D."/>
            <person name="Richardson P."/>
        </authorList>
    </citation>
    <scope>NUCLEOTIDE SEQUENCE [LARGE SCALE GENOMIC DNA]</scope>
    <source>
        <strain evidence="4">DSM 2379 / NBRC 103807 / OttBd1</strain>
    </source>
</reference>
<dbReference type="HOGENOM" id="CLU_1178851_0_0_7"/>
<protein>
    <recommendedName>
        <fullName evidence="2">Ice-binding protein C-terminal domain-containing protein</fullName>
    </recommendedName>
</protein>
<dbReference type="EMBL" id="CP000482">
    <property type="protein sequence ID" value="ABL00232.1"/>
    <property type="molecule type" value="Genomic_DNA"/>
</dbReference>
<keyword evidence="4" id="KW-1185">Reference proteome</keyword>
<keyword evidence="1" id="KW-0732">Signal</keyword>
<feature type="signal peptide" evidence="1">
    <location>
        <begin position="1"/>
        <end position="24"/>
    </location>
</feature>
<organism evidence="3 4">
    <name type="scientific">Pelobacter propionicus (strain DSM 2379 / NBRC 103807 / OttBd1)</name>
    <dbReference type="NCBI Taxonomy" id="338966"/>
    <lineage>
        <taxon>Bacteria</taxon>
        <taxon>Pseudomonadati</taxon>
        <taxon>Thermodesulfobacteriota</taxon>
        <taxon>Desulfuromonadia</taxon>
        <taxon>Desulfuromonadales</taxon>
        <taxon>Desulfuromonadaceae</taxon>
        <taxon>Pelobacter</taxon>
    </lineage>
</organism>
<accession>A1ASB1</accession>
<dbReference type="Pfam" id="PF07589">
    <property type="entry name" value="PEP-CTERM"/>
    <property type="match status" value="1"/>
</dbReference>
<evidence type="ECO:0000313" key="4">
    <source>
        <dbReference type="Proteomes" id="UP000006732"/>
    </source>
</evidence>
<proteinExistence type="predicted"/>
<sequence>MKKSIVAGLLSGLLAISFAGTASADTIINNSTSGYYNSSIGQILDGTSSYFPAANSGAGDPIYNNMSPAPNLSSANAILGNWLSASPSFNAYWSLASIPSTWAINAETAIVYTINAGSTGLTNVLAQFGVDNGIYVWLDGEYLNGWMAPGGAGTSEYSLNIGSLSAGTHYMQILREDHGGATGYNINVSGDAAPVPEPGTMVLLGAGLLGLAAFGKRRMNKEA</sequence>
<evidence type="ECO:0000313" key="3">
    <source>
        <dbReference type="EMBL" id="ABL00232.1"/>
    </source>
</evidence>
<dbReference type="STRING" id="338966.Ppro_2627"/>
<feature type="chain" id="PRO_5002632356" description="Ice-binding protein C-terminal domain-containing protein" evidence="1">
    <location>
        <begin position="25"/>
        <end position="223"/>
    </location>
</feature>